<comment type="caution">
    <text evidence="1">The sequence shown here is derived from an EMBL/GenBank/DDBJ whole genome shotgun (WGS) entry which is preliminary data.</text>
</comment>
<accession>A0A841K6X2</accession>
<evidence type="ECO:0000313" key="1">
    <source>
        <dbReference type="EMBL" id="MBB6167820.1"/>
    </source>
</evidence>
<organism evidence="1 2">
    <name type="scientific">Chelatococcus composti</name>
    <dbReference type="NCBI Taxonomy" id="1743235"/>
    <lineage>
        <taxon>Bacteria</taxon>
        <taxon>Pseudomonadati</taxon>
        <taxon>Pseudomonadota</taxon>
        <taxon>Alphaproteobacteria</taxon>
        <taxon>Hyphomicrobiales</taxon>
        <taxon>Chelatococcaceae</taxon>
        <taxon>Chelatococcus</taxon>
    </lineage>
</organism>
<name>A0A841K6X2_9HYPH</name>
<dbReference type="PIRSF" id="PIRSF033328">
    <property type="entry name" value="Phest_Mll4975"/>
    <property type="match status" value="1"/>
</dbReference>
<dbReference type="InterPro" id="IPR009097">
    <property type="entry name" value="Cyclic_Pdiesterase"/>
</dbReference>
<dbReference type="EMBL" id="JACHEH010000003">
    <property type="protein sequence ID" value="MBB6167820.1"/>
    <property type="molecule type" value="Genomic_DNA"/>
</dbReference>
<dbReference type="AlphaFoldDB" id="A0A841K6X2"/>
<evidence type="ECO:0000313" key="2">
    <source>
        <dbReference type="Proteomes" id="UP000588017"/>
    </source>
</evidence>
<protein>
    <submittedName>
        <fullName evidence="1">Putative phosphonate metabolism protein</fullName>
    </submittedName>
</protein>
<dbReference type="Pfam" id="PF06299">
    <property type="entry name" value="DUF1045"/>
    <property type="match status" value="1"/>
</dbReference>
<dbReference type="SUPFAM" id="SSF55144">
    <property type="entry name" value="LigT-like"/>
    <property type="match status" value="1"/>
</dbReference>
<proteinExistence type="predicted"/>
<dbReference type="InterPro" id="IPR009389">
    <property type="entry name" value="DUF1045"/>
</dbReference>
<dbReference type="RefSeq" id="WP_183333695.1">
    <property type="nucleotide sequence ID" value="NZ_BMHX01000003.1"/>
</dbReference>
<gene>
    <name evidence="1" type="ORF">HNQ73_001443</name>
</gene>
<sequence>MSSDSTRYAIYFAPHSDDPLWRFGSGILGYDGATGEEVPQLVPRGLDAEAFRALTEEPRRYAFHATLKAPFRLAEGRTESELIDALVAFAEARPAFTMPRLILTAIGREPAEGAFLALVEARPTPALLDLERALVPAFEPFRAPATEAEIARRRPETLTERQRQYLETYGYPYVLEEFRFHMTLTGRVPRQDVARTEAALALAYAEHVPPGDILVDALALCRQEGPGERFRIVGRAALGAQP</sequence>
<keyword evidence="2" id="KW-1185">Reference proteome</keyword>
<dbReference type="Gene3D" id="3.90.1140.10">
    <property type="entry name" value="Cyclic phosphodiesterase"/>
    <property type="match status" value="1"/>
</dbReference>
<reference evidence="1 2" key="1">
    <citation type="submission" date="2020-08" db="EMBL/GenBank/DDBJ databases">
        <title>Genomic Encyclopedia of Type Strains, Phase IV (KMG-IV): sequencing the most valuable type-strain genomes for metagenomic binning, comparative biology and taxonomic classification.</title>
        <authorList>
            <person name="Goeker M."/>
        </authorList>
    </citation>
    <scope>NUCLEOTIDE SEQUENCE [LARGE SCALE GENOMIC DNA]</scope>
    <source>
        <strain evidence="1 2">DSM 101465</strain>
    </source>
</reference>
<dbReference type="Proteomes" id="UP000588017">
    <property type="component" value="Unassembled WGS sequence"/>
</dbReference>